<sequence length="62" mass="6994">MGINGIELKRFSVGRFGDLRLEKRGRGAMRRWWLGQAHVFMSLLKASGAARLALGDFYATPR</sequence>
<dbReference type="RefSeq" id="WP_095445222.1">
    <property type="nucleotide sequence ID" value="NZ_JBJDSA010000123.1"/>
</dbReference>
<dbReference type="Proteomes" id="UP000215256">
    <property type="component" value="Plasmid unnamed1"/>
</dbReference>
<proteinExistence type="predicted"/>
<evidence type="ECO:0000313" key="2">
    <source>
        <dbReference type="EMBL" id="ASV87775.1"/>
    </source>
</evidence>
<evidence type="ECO:0000313" key="4">
    <source>
        <dbReference type="Proteomes" id="UP000215256"/>
    </source>
</evidence>
<geneLocation type="plasmid" evidence="2 4">
    <name>unnamed1</name>
</geneLocation>
<dbReference type="KEGG" id="och:CES85_5309"/>
<name>A0A248UM05_9HYPH</name>
<dbReference type="EMBL" id="CP022605">
    <property type="protein sequence ID" value="ASV87775.1"/>
    <property type="molecule type" value="Genomic_DNA"/>
</dbReference>
<dbReference type="KEGG" id="och:CES85_3568"/>
<reference evidence="2 4" key="1">
    <citation type="submission" date="2017-07" db="EMBL/GenBank/DDBJ databases">
        <title>Phylogenetic study on the rhizospheric bacterium Ochrobactrum sp. A44.</title>
        <authorList>
            <person name="Krzyzanowska D.M."/>
            <person name="Ossowicki A."/>
            <person name="Rajewska M."/>
            <person name="Maciag T."/>
            <person name="Kaczynski Z."/>
            <person name="Czerwicka M."/>
            <person name="Jafra S."/>
        </authorList>
    </citation>
    <scope>NUCLEOTIDE SEQUENCE [LARGE SCALE GENOMIC DNA]</scope>
    <source>
        <strain evidence="2 4">A44</strain>
        <plasmid evidence="2 4">unnamed1</plasmid>
    </source>
</reference>
<dbReference type="EMBL" id="CP022605">
    <property type="protein sequence ID" value="ASV88438.1"/>
    <property type="molecule type" value="Genomic_DNA"/>
</dbReference>
<dbReference type="KEGG" id="och:CES85_3253"/>
<gene>
    <name evidence="3" type="ORF">CES85_3253</name>
    <name evidence="2" type="ORF">CES85_3568</name>
    <name evidence="1" type="ORF">CES85_5309</name>
</gene>
<dbReference type="AlphaFoldDB" id="A0A248UM05"/>
<accession>A0A248UM05</accession>
<protein>
    <submittedName>
        <fullName evidence="2">Uncharacterized protein</fullName>
    </submittedName>
</protein>
<evidence type="ECO:0000313" key="1">
    <source>
        <dbReference type="EMBL" id="ASV84514.1"/>
    </source>
</evidence>
<dbReference type="Proteomes" id="UP000215256">
    <property type="component" value="Chromosome 2"/>
</dbReference>
<dbReference type="EMBL" id="CP022603">
    <property type="protein sequence ID" value="ASV84514.1"/>
    <property type="molecule type" value="Genomic_DNA"/>
</dbReference>
<keyword evidence="2" id="KW-0614">Plasmid</keyword>
<evidence type="ECO:0000313" key="3">
    <source>
        <dbReference type="EMBL" id="ASV88438.1"/>
    </source>
</evidence>
<organism evidence="2 4">
    <name type="scientific">Ochrobactrum quorumnocens</name>
    <dbReference type="NCBI Taxonomy" id="271865"/>
    <lineage>
        <taxon>Bacteria</taxon>
        <taxon>Pseudomonadati</taxon>
        <taxon>Pseudomonadota</taxon>
        <taxon>Alphaproteobacteria</taxon>
        <taxon>Hyphomicrobiales</taxon>
        <taxon>Brucellaceae</taxon>
        <taxon>Brucella/Ochrobactrum group</taxon>
        <taxon>Ochrobactrum</taxon>
    </lineage>
</organism>